<dbReference type="OrthoDB" id="5910972at2759"/>
<dbReference type="PANTHER" id="PTHR31379">
    <property type="entry name" value="F-BOX C PROTEIN-RELATED-RELATED"/>
    <property type="match status" value="1"/>
</dbReference>
<dbReference type="EMBL" id="GL379802">
    <property type="protein sequence ID" value="EGT37541.1"/>
    <property type="molecule type" value="Genomic_DNA"/>
</dbReference>
<dbReference type="HOGENOM" id="CLU_1972427_0_0_1"/>
<dbReference type="InterPro" id="IPR021942">
    <property type="entry name" value="DUF3557"/>
</dbReference>
<accession>G0MML8</accession>
<dbReference type="OMA" id="FEISQHC"/>
<evidence type="ECO:0000313" key="2">
    <source>
        <dbReference type="Proteomes" id="UP000008068"/>
    </source>
</evidence>
<dbReference type="AlphaFoldDB" id="G0MML8"/>
<organism evidence="2">
    <name type="scientific">Caenorhabditis brenneri</name>
    <name type="common">Nematode worm</name>
    <dbReference type="NCBI Taxonomy" id="135651"/>
    <lineage>
        <taxon>Eukaryota</taxon>
        <taxon>Metazoa</taxon>
        <taxon>Ecdysozoa</taxon>
        <taxon>Nematoda</taxon>
        <taxon>Chromadorea</taxon>
        <taxon>Rhabditida</taxon>
        <taxon>Rhabditina</taxon>
        <taxon>Rhabditomorpha</taxon>
        <taxon>Rhabditoidea</taxon>
        <taxon>Rhabditidae</taxon>
        <taxon>Peloderinae</taxon>
        <taxon>Caenorhabditis</taxon>
    </lineage>
</organism>
<evidence type="ECO:0000313" key="1">
    <source>
        <dbReference type="EMBL" id="EGT37541.1"/>
    </source>
</evidence>
<name>G0MML8_CAEBE</name>
<reference evidence="2" key="1">
    <citation type="submission" date="2011-07" db="EMBL/GenBank/DDBJ databases">
        <authorList>
            <consortium name="Caenorhabditis brenneri Sequencing and Analysis Consortium"/>
            <person name="Wilson R.K."/>
        </authorList>
    </citation>
    <scope>NUCLEOTIDE SEQUENCE [LARGE SCALE GENOMIC DNA]</scope>
    <source>
        <strain evidence="2">PB2801</strain>
    </source>
</reference>
<proteinExistence type="predicted"/>
<dbReference type="Proteomes" id="UP000008068">
    <property type="component" value="Unassembled WGS sequence"/>
</dbReference>
<keyword evidence="2" id="KW-1185">Reference proteome</keyword>
<dbReference type="InParanoid" id="G0MML8"/>
<sequence length="127" mass="14620">MSLKSLQFLLKHMDANKRFEISQHCPALREFEKSVPLNINCLALRENSVIVNNTTYEIGIIRECKVGEAPKHVSEKNERGGDPYELDRNAIIPMSENTQLKVSYGPFPEFAPRSNWAFKFLTELIEH</sequence>
<gene>
    <name evidence="1" type="ORF">CAEBREN_03317</name>
</gene>
<dbReference type="PANTHER" id="PTHR31379:SF1">
    <property type="entry name" value="F-BOX C PROTEIN-RELATED"/>
    <property type="match status" value="1"/>
</dbReference>
<protein>
    <submittedName>
        <fullName evidence="1">Uncharacterized protein</fullName>
    </submittedName>
</protein>